<dbReference type="GeneID" id="38111291"/>
<dbReference type="CDD" id="cd00067">
    <property type="entry name" value="GAL4"/>
    <property type="match status" value="1"/>
</dbReference>
<evidence type="ECO:0000256" key="3">
    <source>
        <dbReference type="ARBA" id="ARBA00023163"/>
    </source>
</evidence>
<dbReference type="Proteomes" id="UP000256690">
    <property type="component" value="Unassembled WGS sequence"/>
</dbReference>
<accession>A0A3D8T4Z2</accession>
<dbReference type="GO" id="GO:0000981">
    <property type="term" value="F:DNA-binding transcription factor activity, RNA polymerase II-specific"/>
    <property type="evidence" value="ECO:0007669"/>
    <property type="project" value="InterPro"/>
</dbReference>
<dbReference type="RefSeq" id="XP_026608782.1">
    <property type="nucleotide sequence ID" value="XM_026742937.1"/>
</dbReference>
<keyword evidence="7" id="KW-1185">Reference proteome</keyword>
<dbReference type="PROSITE" id="PS00463">
    <property type="entry name" value="ZN2_CY6_FUNGAL_1"/>
    <property type="match status" value="1"/>
</dbReference>
<comment type="caution">
    <text evidence="6">The sequence shown here is derived from an EMBL/GenBank/DDBJ whole genome shotgun (WGS) entry which is preliminary data.</text>
</comment>
<evidence type="ECO:0000256" key="2">
    <source>
        <dbReference type="ARBA" id="ARBA00023125"/>
    </source>
</evidence>
<evidence type="ECO:0000256" key="1">
    <source>
        <dbReference type="ARBA" id="ARBA00023015"/>
    </source>
</evidence>
<dbReference type="PROSITE" id="PS50048">
    <property type="entry name" value="ZN2_CY6_FUNGAL_2"/>
    <property type="match status" value="1"/>
</dbReference>
<dbReference type="Pfam" id="PF00172">
    <property type="entry name" value="Zn_clus"/>
    <property type="match status" value="1"/>
</dbReference>
<dbReference type="AlphaFoldDB" id="A0A3D8T4Z2"/>
<evidence type="ECO:0000313" key="7">
    <source>
        <dbReference type="Proteomes" id="UP000256690"/>
    </source>
</evidence>
<name>A0A3D8T4Z2_9EURO</name>
<reference evidence="6 7" key="1">
    <citation type="journal article" date="2018" name="IMA Fungus">
        <title>IMA Genome-F 9: Draft genome sequence of Annulohypoxylon stygium, Aspergillus mulundensis, Berkeleyomyces basicola (syn. Thielaviopsis basicola), Ceratocystis smalleyi, two Cercospora beticola strains, Coleophoma cylindrospora, Fusarium fracticaudum, Phialophora cf. hyalina, and Morchella septimelata.</title>
        <authorList>
            <person name="Wingfield B.D."/>
            <person name="Bills G.F."/>
            <person name="Dong Y."/>
            <person name="Huang W."/>
            <person name="Nel W.J."/>
            <person name="Swalarsk-Parry B.S."/>
            <person name="Vaghefi N."/>
            <person name="Wilken P.M."/>
            <person name="An Z."/>
            <person name="de Beer Z.W."/>
            <person name="De Vos L."/>
            <person name="Chen L."/>
            <person name="Duong T.A."/>
            <person name="Gao Y."/>
            <person name="Hammerbacher A."/>
            <person name="Kikkert J.R."/>
            <person name="Li Y."/>
            <person name="Li H."/>
            <person name="Li K."/>
            <person name="Li Q."/>
            <person name="Liu X."/>
            <person name="Ma X."/>
            <person name="Naidoo K."/>
            <person name="Pethybridge S.J."/>
            <person name="Sun J."/>
            <person name="Steenkamp E.T."/>
            <person name="van der Nest M.A."/>
            <person name="van Wyk S."/>
            <person name="Wingfield M.J."/>
            <person name="Xiong C."/>
            <person name="Yue Q."/>
            <person name="Zhang X."/>
        </authorList>
    </citation>
    <scope>NUCLEOTIDE SEQUENCE [LARGE SCALE GENOMIC DNA]</scope>
    <source>
        <strain evidence="6 7">DSM 5745</strain>
    </source>
</reference>
<dbReference type="OrthoDB" id="4216928at2759"/>
<keyword evidence="2" id="KW-0238">DNA-binding</keyword>
<keyword evidence="1" id="KW-0805">Transcription regulation</keyword>
<sequence length="319" mass="35436">MASLRKACRNCTASKRKCVIQVPKCTRCAQRGLQCTYDLEPLSAPVAQLRETPQLSWNPSASEAPGYCLIRRVETRPSNIDPAICSPGHESALEVLRLGYQSIPSQLRSGKPALFVHSKLQLHGNRNHLDPLVKSKTGIDYEDFMRLVGLNIEALPIKEALTALQALTVHLATLALDGRNVQGFLDLLVEWAQALLASAQTQMPPEQSPWQTWLFGESVRRTIVMSYALAMAVNSFTNGYCTYWMFLESLPFDRRAGLWMAESPQAWIANAGVKYGEQVGEQLISFHEFGLSHHKPGDDFRGDAFLSLVAVGHGYSYQS</sequence>
<dbReference type="Gene3D" id="4.10.240.10">
    <property type="entry name" value="Zn(2)-C6 fungal-type DNA-binding domain"/>
    <property type="match status" value="1"/>
</dbReference>
<dbReference type="InterPro" id="IPR036864">
    <property type="entry name" value="Zn2-C6_fun-type_DNA-bd_sf"/>
</dbReference>
<dbReference type="GO" id="GO:0008270">
    <property type="term" value="F:zinc ion binding"/>
    <property type="evidence" value="ECO:0007669"/>
    <property type="project" value="InterPro"/>
</dbReference>
<evidence type="ECO:0000256" key="4">
    <source>
        <dbReference type="ARBA" id="ARBA00023242"/>
    </source>
</evidence>
<proteinExistence type="predicted"/>
<gene>
    <name evidence="6" type="ORF">DSM5745_00921</name>
</gene>
<protein>
    <recommendedName>
        <fullName evidence="5">Zn(2)-C6 fungal-type domain-containing protein</fullName>
    </recommendedName>
</protein>
<keyword evidence="3" id="KW-0804">Transcription</keyword>
<dbReference type="GO" id="GO:0003677">
    <property type="term" value="F:DNA binding"/>
    <property type="evidence" value="ECO:0007669"/>
    <property type="project" value="UniProtKB-KW"/>
</dbReference>
<keyword evidence="4" id="KW-0539">Nucleus</keyword>
<dbReference type="EMBL" id="PVWQ01000001">
    <property type="protein sequence ID" value="RDW93599.1"/>
    <property type="molecule type" value="Genomic_DNA"/>
</dbReference>
<dbReference type="SMART" id="SM00066">
    <property type="entry name" value="GAL4"/>
    <property type="match status" value="1"/>
</dbReference>
<evidence type="ECO:0000259" key="5">
    <source>
        <dbReference type="PROSITE" id="PS50048"/>
    </source>
</evidence>
<dbReference type="SUPFAM" id="SSF57701">
    <property type="entry name" value="Zn2/Cys6 DNA-binding domain"/>
    <property type="match status" value="1"/>
</dbReference>
<feature type="domain" description="Zn(2)-C6 fungal-type" evidence="5">
    <location>
        <begin position="7"/>
        <end position="37"/>
    </location>
</feature>
<dbReference type="InterPro" id="IPR001138">
    <property type="entry name" value="Zn2Cys6_DnaBD"/>
</dbReference>
<evidence type="ECO:0000313" key="6">
    <source>
        <dbReference type="EMBL" id="RDW93599.1"/>
    </source>
</evidence>
<organism evidence="6 7">
    <name type="scientific">Aspergillus mulundensis</name>
    <dbReference type="NCBI Taxonomy" id="1810919"/>
    <lineage>
        <taxon>Eukaryota</taxon>
        <taxon>Fungi</taxon>
        <taxon>Dikarya</taxon>
        <taxon>Ascomycota</taxon>
        <taxon>Pezizomycotina</taxon>
        <taxon>Eurotiomycetes</taxon>
        <taxon>Eurotiomycetidae</taxon>
        <taxon>Eurotiales</taxon>
        <taxon>Aspergillaceae</taxon>
        <taxon>Aspergillus</taxon>
        <taxon>Aspergillus subgen. Nidulantes</taxon>
    </lineage>
</organism>